<organism evidence="2 3">
    <name type="scientific">Labedaea rhizosphaerae</name>
    <dbReference type="NCBI Taxonomy" id="598644"/>
    <lineage>
        <taxon>Bacteria</taxon>
        <taxon>Bacillati</taxon>
        <taxon>Actinomycetota</taxon>
        <taxon>Actinomycetes</taxon>
        <taxon>Pseudonocardiales</taxon>
        <taxon>Pseudonocardiaceae</taxon>
        <taxon>Labedaea</taxon>
    </lineage>
</organism>
<evidence type="ECO:0000313" key="3">
    <source>
        <dbReference type="Proteomes" id="UP000295444"/>
    </source>
</evidence>
<evidence type="ECO:0000256" key="1">
    <source>
        <dbReference type="SAM" id="Phobius"/>
    </source>
</evidence>
<proteinExistence type="predicted"/>
<dbReference type="AlphaFoldDB" id="A0A4R6SJW0"/>
<feature type="transmembrane region" description="Helical" evidence="1">
    <location>
        <begin position="125"/>
        <end position="145"/>
    </location>
</feature>
<gene>
    <name evidence="2" type="ORF">EV186_10172</name>
</gene>
<sequence length="161" mass="16376">MPGLTATVQRWVLTLAALAVLSLLITLVVGIAGVFGFASVEASGGDQAQATVVTGASCSDPNAKEVVNLTVDGKQRQAKLDACGHAQGDPLTVTVPSNRANDASGDLLVHSAQADMGVDDAWRPIGLGLLFLAGLAGGGYALLYLREPGAKLPKLPWVTGS</sequence>
<accession>A0A4R6SJW0</accession>
<keyword evidence="3" id="KW-1185">Reference proteome</keyword>
<keyword evidence="1" id="KW-0472">Membrane</keyword>
<keyword evidence="1" id="KW-1133">Transmembrane helix</keyword>
<keyword evidence="1" id="KW-0812">Transmembrane</keyword>
<comment type="caution">
    <text evidence="2">The sequence shown here is derived from an EMBL/GenBank/DDBJ whole genome shotgun (WGS) entry which is preliminary data.</text>
</comment>
<reference evidence="2 3" key="1">
    <citation type="submission" date="2019-03" db="EMBL/GenBank/DDBJ databases">
        <title>Genomic Encyclopedia of Type Strains, Phase IV (KMG-IV): sequencing the most valuable type-strain genomes for metagenomic binning, comparative biology and taxonomic classification.</title>
        <authorList>
            <person name="Goeker M."/>
        </authorList>
    </citation>
    <scope>NUCLEOTIDE SEQUENCE [LARGE SCALE GENOMIC DNA]</scope>
    <source>
        <strain evidence="2 3">DSM 45361</strain>
    </source>
</reference>
<dbReference type="EMBL" id="SNXZ01000001">
    <property type="protein sequence ID" value="TDQ04131.1"/>
    <property type="molecule type" value="Genomic_DNA"/>
</dbReference>
<feature type="transmembrane region" description="Helical" evidence="1">
    <location>
        <begin position="12"/>
        <end position="38"/>
    </location>
</feature>
<name>A0A4R6SJW0_LABRH</name>
<protein>
    <submittedName>
        <fullName evidence="2">Uncharacterized protein</fullName>
    </submittedName>
</protein>
<evidence type="ECO:0000313" key="2">
    <source>
        <dbReference type="EMBL" id="TDQ04131.1"/>
    </source>
</evidence>
<dbReference type="Proteomes" id="UP000295444">
    <property type="component" value="Unassembled WGS sequence"/>
</dbReference>